<comment type="caution">
    <text evidence="1">The sequence shown here is derived from an EMBL/GenBank/DDBJ whole genome shotgun (WGS) entry which is preliminary data.</text>
</comment>
<keyword evidence="2" id="KW-1185">Reference proteome</keyword>
<evidence type="ECO:0000313" key="2">
    <source>
        <dbReference type="Proteomes" id="UP000309997"/>
    </source>
</evidence>
<name>A0ACC4C4G7_POPAL</name>
<dbReference type="EMBL" id="RCHU02000006">
    <property type="protein sequence ID" value="KAL3585858.1"/>
    <property type="molecule type" value="Genomic_DNA"/>
</dbReference>
<evidence type="ECO:0000313" key="1">
    <source>
        <dbReference type="EMBL" id="KAL3585858.1"/>
    </source>
</evidence>
<dbReference type="Proteomes" id="UP000309997">
    <property type="component" value="Unassembled WGS sequence"/>
</dbReference>
<feature type="non-terminal residue" evidence="1">
    <location>
        <position position="1"/>
    </location>
</feature>
<organism evidence="1 2">
    <name type="scientific">Populus alba</name>
    <name type="common">White poplar</name>
    <dbReference type="NCBI Taxonomy" id="43335"/>
    <lineage>
        <taxon>Eukaryota</taxon>
        <taxon>Viridiplantae</taxon>
        <taxon>Streptophyta</taxon>
        <taxon>Embryophyta</taxon>
        <taxon>Tracheophyta</taxon>
        <taxon>Spermatophyta</taxon>
        <taxon>Magnoliopsida</taxon>
        <taxon>eudicotyledons</taxon>
        <taxon>Gunneridae</taxon>
        <taxon>Pentapetalae</taxon>
        <taxon>rosids</taxon>
        <taxon>fabids</taxon>
        <taxon>Malpighiales</taxon>
        <taxon>Salicaceae</taxon>
        <taxon>Saliceae</taxon>
        <taxon>Populus</taxon>
    </lineage>
</organism>
<accession>A0ACC4C4G7</accession>
<gene>
    <name evidence="1" type="ORF">D5086_012725</name>
</gene>
<proteinExistence type="predicted"/>
<reference evidence="1 2" key="1">
    <citation type="journal article" date="2024" name="Plant Biotechnol. J.">
        <title>Genome and CRISPR/Cas9 system of a widespread forest tree (Populus alba) in the world.</title>
        <authorList>
            <person name="Liu Y.J."/>
            <person name="Jiang P.F."/>
            <person name="Han X.M."/>
            <person name="Li X.Y."/>
            <person name="Wang H.M."/>
            <person name="Wang Y.J."/>
            <person name="Wang X.X."/>
            <person name="Zeng Q.Y."/>
        </authorList>
    </citation>
    <scope>NUCLEOTIDE SEQUENCE [LARGE SCALE GENOMIC DNA]</scope>
    <source>
        <strain evidence="2">cv. PAL-ZL1</strain>
    </source>
</reference>
<protein>
    <submittedName>
        <fullName evidence="1">Uncharacterized protein</fullName>
    </submittedName>
</protein>
<sequence length="1348" mass="144992">GKKMLQLRTCECVFVLSYCYLVLLTVAQVSSPSEVNALLAVKNSLIDPMKHLSNWNKGDPCAFNWTGVFCSDSTGTDGYLHVQELQLMSMNLSGSLAPELGQLSQLKILDFMWNELTGSIPREIGSLSSLKLLDLSENNLSGSIPSKLSDSMRTMSLENNLLNGSVPTDIWQNITSTKSARLTIDLRNNSLSSISGALNPPDNVTLRLGGNPICKSANIANITQFCGSEAGGDRNAERSRKSTMTCPVQACPIDNFFEYVPASPLPCFCASPLKVGYRLKSPSFSYFDPYVLPFESYVTSSLNLNPYQLAIDSYFWEEGPRLRMYLKLFPPANNMHSSKFNVSEVQRIRGIFTSWQFPGDNLFGPYELLNFTLVGPYAGMQFDRKGKSISKGVLVAIILGAIACAIAISSVLTFLIAGRYARNLRKLSRRHLSSKASMKIDGVKGFTFKEMALATDNFNSSTQVGRGGYGKVYRGILSDNSIVAIKRTEEGSLQGQKEFLTEIKLLSRLHHRNLVSLVGYCDEEEQMLVYEFMPNGTLRDWLSDKGKGTLKFGTRLSIALGSAKGILYLHTEAQPPVFHRDIKATNILLDSKLNAKVADFGLSLLAPVLDDEGNLPNHVSTVVRGTPGYLDPEYFLTHKLTDKSDVYSLGIVFLELLTGMQPISHGKNIVREVNMAHQSDIMFSIIDNRMGAYPSECVERFVVLALDCCHDRQDKRPSMQEVVRELETILKMMPETDAIYTESTPTYSGKSASSSSFYSSRDPYRSSSLLGSDLTSESDSDNSERLRSAPHKNVRNNVIDGSGAENAVDFEGISGGIKEGKGGYNRVSISTVALFTLAMAAATGLGAVPFFFVELDPQWEGLCGGMAAGVMLAASFDLIQEGQSHGAGSWVVIGILSGGIFILLCKKFLEQYGEVSMLDIRGADATKVVLVIGIMTLHSFGEGSGVGVSFAGSKGFSQGLLVTLAIAVHNIPEGLAVSMMLASKGVSPQNAMLWSVITSLPQPIVAVPAFMCAGAFSKFLPFCTGFAAGCMIWMVVSEVLPDAFKEASPPQVASAATISVAFMEALSTAFENFSHDYNSEDASGFFVSLLFGLGPLLGGFILVVFALAFHLQHALLMGTASGIAFILAAWRPLQLLMSSKMGFFSLIFLLALGAAFVHVSSSSILKLAGRKKASVNNLPTVNGFSVSVHTLQSFLSCGAVAFHALAEGLALGVAAPKAYGLGRHMVLPVSLHGLPRGAAVASCIFGATDSWHSALAAATLIGFVGPISAIGAILAGIDYSGLDHVMVFACGGLLPSFGNIIRRGIRLDARKGGFGLAIGVGFASLCLMCTKLVCLHTPYCNSAPEAVR</sequence>